<name>A0AAI8MJ64_9BRAD</name>
<proteinExistence type="predicted"/>
<evidence type="ECO:0000313" key="2">
    <source>
        <dbReference type="EMBL" id="BAL78843.1"/>
    </source>
</evidence>
<protein>
    <submittedName>
        <fullName evidence="2">Uncharacterized protein</fullName>
    </submittedName>
</protein>
<organism evidence="2 3">
    <name type="scientific">Bradyrhizobium cosmicum</name>
    <dbReference type="NCBI Taxonomy" id="1404864"/>
    <lineage>
        <taxon>Bacteria</taxon>
        <taxon>Pseudomonadati</taxon>
        <taxon>Pseudomonadota</taxon>
        <taxon>Alphaproteobacteria</taxon>
        <taxon>Hyphomicrobiales</taxon>
        <taxon>Nitrobacteraceae</taxon>
        <taxon>Bradyrhizobium</taxon>
    </lineage>
</organism>
<gene>
    <name evidence="2" type="ORF">S23_56510</name>
</gene>
<keyword evidence="3" id="KW-1185">Reference proteome</keyword>
<dbReference type="KEGG" id="brs:S23_56510"/>
<reference evidence="2 3" key="1">
    <citation type="journal article" date="2012" name="Microbes Environ.">
        <title>Complete genome sequence of Bradyrhizobium sp. S23321: insights into symbiosis evolution in soil oligotrophs.</title>
        <authorList>
            <person name="Okubo T."/>
            <person name="Tsukui T."/>
            <person name="Maita H."/>
            <person name="Okamoto S."/>
            <person name="Oshima K."/>
            <person name="Fujisawa T."/>
            <person name="Saito A."/>
            <person name="Futamata H."/>
            <person name="Hattori R."/>
            <person name="Shimomura Y."/>
            <person name="Haruta S."/>
            <person name="Morimoto S."/>
            <person name="Wang Y."/>
            <person name="Sakai Y."/>
            <person name="Hattori M."/>
            <person name="Aizawa S."/>
            <person name="Nagashima K.V.P."/>
            <person name="Masuda S."/>
            <person name="Hattori T."/>
            <person name="Yamashita A."/>
            <person name="Bao Z."/>
            <person name="Hayatsu M."/>
            <person name="Kajiya-Kanegae H."/>
            <person name="Yoshinaga I."/>
            <person name="Sakamoto K."/>
            <person name="Toyota K."/>
            <person name="Nakao M."/>
            <person name="Kohara M."/>
            <person name="Anda M."/>
            <person name="Niwa R."/>
            <person name="Jung-Hwan P."/>
            <person name="Sameshima-Saito R."/>
            <person name="Tokuda S."/>
            <person name="Yamamoto S."/>
            <person name="Yamamoto S."/>
            <person name="Yokoyama T."/>
            <person name="Akutsu T."/>
            <person name="Nakamura Y."/>
            <person name="Nakahira-Yanaka Y."/>
            <person name="Takada Hoshino Y."/>
            <person name="Hirakawa H."/>
            <person name="Mitsui H."/>
            <person name="Terasawa K."/>
            <person name="Itakura M."/>
            <person name="Sato S."/>
            <person name="Ikeda-Ohtsubo W."/>
            <person name="Sakakura N."/>
            <person name="Kaminuma E."/>
            <person name="Minamisawa K."/>
        </authorList>
    </citation>
    <scope>NUCLEOTIDE SEQUENCE [LARGE SCALE GENOMIC DNA]</scope>
    <source>
        <strain evidence="2 3">S23321</strain>
    </source>
</reference>
<dbReference type="AlphaFoldDB" id="A0AAI8MJ64"/>
<evidence type="ECO:0000313" key="3">
    <source>
        <dbReference type="Proteomes" id="UP000007886"/>
    </source>
</evidence>
<dbReference type="EMBL" id="AP012279">
    <property type="protein sequence ID" value="BAL78843.1"/>
    <property type="molecule type" value="Genomic_DNA"/>
</dbReference>
<evidence type="ECO:0000256" key="1">
    <source>
        <dbReference type="SAM" id="MobiDB-lite"/>
    </source>
</evidence>
<dbReference type="Proteomes" id="UP000007886">
    <property type="component" value="Chromosome"/>
</dbReference>
<accession>A0AAI8MJ64</accession>
<sequence length="67" mass="7084">MRGIEQIAEREDQQNGDEALIEIAGESEKSNHGLTAPGLSSGRPVRLSAGGAIGVRDYRLSGRYGVS</sequence>
<feature type="region of interest" description="Disordered" evidence="1">
    <location>
        <begin position="25"/>
        <end position="45"/>
    </location>
</feature>